<evidence type="ECO:0000313" key="2">
    <source>
        <dbReference type="EMBL" id="TNN29967.1"/>
    </source>
</evidence>
<dbReference type="Proteomes" id="UP000314294">
    <property type="component" value="Unassembled WGS sequence"/>
</dbReference>
<dbReference type="AlphaFoldDB" id="A0A4Z2ELY2"/>
<name>A0A4Z2ELY2_9TELE</name>
<organism evidence="2 3">
    <name type="scientific">Liparis tanakae</name>
    <name type="common">Tanaka's snailfish</name>
    <dbReference type="NCBI Taxonomy" id="230148"/>
    <lineage>
        <taxon>Eukaryota</taxon>
        <taxon>Metazoa</taxon>
        <taxon>Chordata</taxon>
        <taxon>Craniata</taxon>
        <taxon>Vertebrata</taxon>
        <taxon>Euteleostomi</taxon>
        <taxon>Actinopterygii</taxon>
        <taxon>Neopterygii</taxon>
        <taxon>Teleostei</taxon>
        <taxon>Neoteleostei</taxon>
        <taxon>Acanthomorphata</taxon>
        <taxon>Eupercaria</taxon>
        <taxon>Perciformes</taxon>
        <taxon>Cottioidei</taxon>
        <taxon>Cottales</taxon>
        <taxon>Liparidae</taxon>
        <taxon>Liparis</taxon>
    </lineage>
</organism>
<evidence type="ECO:0000256" key="1">
    <source>
        <dbReference type="SAM" id="MobiDB-lite"/>
    </source>
</evidence>
<reference evidence="2 3" key="1">
    <citation type="submission" date="2019-03" db="EMBL/GenBank/DDBJ databases">
        <title>First draft genome of Liparis tanakae, snailfish: a comprehensive survey of snailfish specific genes.</title>
        <authorList>
            <person name="Kim W."/>
            <person name="Song I."/>
            <person name="Jeong J.-H."/>
            <person name="Kim D."/>
            <person name="Kim S."/>
            <person name="Ryu S."/>
            <person name="Song J.Y."/>
            <person name="Lee S.K."/>
        </authorList>
    </citation>
    <scope>NUCLEOTIDE SEQUENCE [LARGE SCALE GENOMIC DNA]</scope>
    <source>
        <tissue evidence="2">Muscle</tissue>
    </source>
</reference>
<evidence type="ECO:0000313" key="3">
    <source>
        <dbReference type="Proteomes" id="UP000314294"/>
    </source>
</evidence>
<protein>
    <submittedName>
        <fullName evidence="2">Uncharacterized protein</fullName>
    </submittedName>
</protein>
<keyword evidence="3" id="KW-1185">Reference proteome</keyword>
<accession>A0A4Z2ELY2</accession>
<proteinExistence type="predicted"/>
<dbReference type="EMBL" id="SRLO01004988">
    <property type="protein sequence ID" value="TNN29967.1"/>
    <property type="molecule type" value="Genomic_DNA"/>
</dbReference>
<feature type="region of interest" description="Disordered" evidence="1">
    <location>
        <begin position="1"/>
        <end position="66"/>
    </location>
</feature>
<sequence length="66" mass="6940">MNRDGPEALGGGSGLWPGATARPGRRLPRQHNPLDACGEAGLKGGGASPGKPREQRRGPMALERRR</sequence>
<comment type="caution">
    <text evidence="2">The sequence shown here is derived from an EMBL/GenBank/DDBJ whole genome shotgun (WGS) entry which is preliminary data.</text>
</comment>
<gene>
    <name evidence="2" type="ORF">EYF80_059883</name>
</gene>